<dbReference type="OrthoDB" id="10569484at2759"/>
<proteinExistence type="predicted"/>
<dbReference type="AlphaFoldDB" id="A0A8S1XQ24"/>
<organism evidence="1 2">
    <name type="scientific">Paramecium octaurelia</name>
    <dbReference type="NCBI Taxonomy" id="43137"/>
    <lineage>
        <taxon>Eukaryota</taxon>
        <taxon>Sar</taxon>
        <taxon>Alveolata</taxon>
        <taxon>Ciliophora</taxon>
        <taxon>Intramacronucleata</taxon>
        <taxon>Oligohymenophorea</taxon>
        <taxon>Peniculida</taxon>
        <taxon>Parameciidae</taxon>
        <taxon>Paramecium</taxon>
    </lineage>
</organism>
<name>A0A8S1XQ24_PAROT</name>
<reference evidence="1" key="1">
    <citation type="submission" date="2021-01" db="EMBL/GenBank/DDBJ databases">
        <authorList>
            <consortium name="Genoscope - CEA"/>
            <person name="William W."/>
        </authorList>
    </citation>
    <scope>NUCLEOTIDE SEQUENCE</scope>
</reference>
<evidence type="ECO:0000313" key="1">
    <source>
        <dbReference type="EMBL" id="CAD8202642.1"/>
    </source>
</evidence>
<comment type="caution">
    <text evidence="1">The sequence shown here is derived from an EMBL/GenBank/DDBJ whole genome shotgun (WGS) entry which is preliminary data.</text>
</comment>
<protein>
    <submittedName>
        <fullName evidence="1">Uncharacterized protein</fullName>
    </submittedName>
</protein>
<accession>A0A8S1XQ24</accession>
<sequence length="148" mass="17807">MNYFIQLNNNEDLIISRSDDKTIKFQVKTNLWICSQTILDHTKSVCRLSLNDEQNKVISFFEWIIQYQQYNSYHKISNGMLYQDINEQYKQIVFKDNRYFCENLVIIVNYTFLNNIQSKCLLVNKNGCNINLIKKNNNEELKIFQLDR</sequence>
<evidence type="ECO:0000313" key="2">
    <source>
        <dbReference type="Proteomes" id="UP000683925"/>
    </source>
</evidence>
<keyword evidence="2" id="KW-1185">Reference proteome</keyword>
<gene>
    <name evidence="1" type="ORF">POCTA_138.1.T1270184</name>
</gene>
<dbReference type="EMBL" id="CAJJDP010000127">
    <property type="protein sequence ID" value="CAD8202642.1"/>
    <property type="molecule type" value="Genomic_DNA"/>
</dbReference>
<dbReference type="Proteomes" id="UP000683925">
    <property type="component" value="Unassembled WGS sequence"/>
</dbReference>